<dbReference type="PANTHER" id="PTHR38013:SF1">
    <property type="entry name" value="GLYCOPROTEIN_POLYSACCHARIDE METABOLISM"/>
    <property type="match status" value="1"/>
</dbReference>
<accession>E8U4A3</accession>
<keyword evidence="3" id="KW-1185">Reference proteome</keyword>
<name>E8U4A3_DEIML</name>
<dbReference type="eggNOG" id="COG3126">
    <property type="taxonomic scope" value="Bacteria"/>
</dbReference>
<dbReference type="AlphaFoldDB" id="E8U4A3"/>
<sequence precursor="true">MRTAALLFLSAVLLPACNQFMPTQSVSGAVTAPSGAVFPAGATVTVEVRDVSLQDAPSTLIGQVRITDARAFPVKFRVPFDPARIQARNTYAVSARVERDGQLLFISDTRTDVLTGGAGTTADVNVVPVQR</sequence>
<feature type="chain" id="PRO_5003228352" description="Lipoprotein" evidence="1">
    <location>
        <begin position="19"/>
        <end position="131"/>
    </location>
</feature>
<evidence type="ECO:0000313" key="3">
    <source>
        <dbReference type="Proteomes" id="UP000008635"/>
    </source>
</evidence>
<protein>
    <recommendedName>
        <fullName evidence="4">Lipoprotein</fullName>
    </recommendedName>
</protein>
<dbReference type="Proteomes" id="UP000008635">
    <property type="component" value="Chromosome"/>
</dbReference>
<evidence type="ECO:0000313" key="2">
    <source>
        <dbReference type="EMBL" id="ADV65940.1"/>
    </source>
</evidence>
<reference evidence="3" key="2">
    <citation type="submission" date="2011-01" db="EMBL/GenBank/DDBJ databases">
        <title>The complete genome of Deinococcus maricopensis DSM 21211.</title>
        <authorList>
            <consortium name="US DOE Joint Genome Institute (JGI-PGF)"/>
            <person name="Lucas S."/>
            <person name="Copeland A."/>
            <person name="Lapidus A."/>
            <person name="Goodwin L."/>
            <person name="Pitluck S."/>
            <person name="Kyrpides N."/>
            <person name="Mavromatis K."/>
            <person name="Pagani I."/>
            <person name="Ivanova N."/>
            <person name="Ovchinnikova G."/>
            <person name="Zeytun A."/>
            <person name="Detter J.C."/>
            <person name="Han C."/>
            <person name="Land M."/>
            <person name="Hauser L."/>
            <person name="Markowitz V."/>
            <person name="Cheng J.-F."/>
            <person name="Hugenholtz P."/>
            <person name="Woyke T."/>
            <person name="Wu D."/>
            <person name="Pukall R."/>
            <person name="Gehrich-Schroeter G."/>
            <person name="Brambilla E."/>
            <person name="Klenk H.-P."/>
            <person name="Eisen J.A."/>
        </authorList>
    </citation>
    <scope>NUCLEOTIDE SEQUENCE [LARGE SCALE GENOMIC DNA]</scope>
    <source>
        <strain evidence="3">DSM 21211 / LMG 22137 / NRRL B-23946 / LB-34</strain>
    </source>
</reference>
<dbReference type="OrthoDB" id="68561at2"/>
<organism evidence="2 3">
    <name type="scientific">Deinococcus maricopensis (strain DSM 21211 / LMG 22137 / NRRL B-23946 / LB-34)</name>
    <dbReference type="NCBI Taxonomy" id="709986"/>
    <lineage>
        <taxon>Bacteria</taxon>
        <taxon>Thermotogati</taxon>
        <taxon>Deinococcota</taxon>
        <taxon>Deinococci</taxon>
        <taxon>Deinococcales</taxon>
        <taxon>Deinococcaceae</taxon>
        <taxon>Deinococcus</taxon>
    </lineage>
</organism>
<dbReference type="HOGENOM" id="CLU_130974_1_1_0"/>
<dbReference type="Pfam" id="PF09619">
    <property type="entry name" value="YscW"/>
    <property type="match status" value="1"/>
</dbReference>
<keyword evidence="1" id="KW-0732">Signal</keyword>
<dbReference type="InterPro" id="IPR053196">
    <property type="entry name" value="Lipoprotein_YbaY-like"/>
</dbReference>
<dbReference type="PANTHER" id="PTHR38013">
    <property type="entry name" value="GLYCOPROTEIN/POLYSACCHARIDE METABOLISM"/>
    <property type="match status" value="1"/>
</dbReference>
<gene>
    <name evidence="2" type="ordered locus">Deima_0278</name>
</gene>
<proteinExistence type="predicted"/>
<dbReference type="KEGG" id="dmr:Deima_0278"/>
<reference evidence="2 3" key="1">
    <citation type="journal article" date="2011" name="Stand. Genomic Sci.">
        <title>Complete genome sequence of Deinococcus maricopensis type strain (LB-34).</title>
        <authorList>
            <person name="Pukall R."/>
            <person name="Zeytun A."/>
            <person name="Lucas S."/>
            <person name="Lapidus A."/>
            <person name="Hammon N."/>
            <person name="Deshpande S."/>
            <person name="Nolan M."/>
            <person name="Cheng J.F."/>
            <person name="Pitluck S."/>
            <person name="Liolios K."/>
            <person name="Pagani I."/>
            <person name="Mikhailova N."/>
            <person name="Ivanova N."/>
            <person name="Mavromatis K."/>
            <person name="Pati A."/>
            <person name="Tapia R."/>
            <person name="Han C."/>
            <person name="Goodwin L."/>
            <person name="Chen A."/>
            <person name="Palaniappan K."/>
            <person name="Land M."/>
            <person name="Hauser L."/>
            <person name="Chang Y.J."/>
            <person name="Jeffries C.D."/>
            <person name="Brambilla E.M."/>
            <person name="Rohde M."/>
            <person name="Goker M."/>
            <person name="Detter J.C."/>
            <person name="Woyke T."/>
            <person name="Bristow J."/>
            <person name="Eisen J.A."/>
            <person name="Markowitz V."/>
            <person name="Hugenholtz P."/>
            <person name="Kyrpides N.C."/>
            <person name="Klenk H.P."/>
        </authorList>
    </citation>
    <scope>NUCLEOTIDE SEQUENCE [LARGE SCALE GENOMIC DNA]</scope>
    <source>
        <strain evidence="3">DSM 21211 / LMG 22137 / NRRL B-23946 / LB-34</strain>
    </source>
</reference>
<dbReference type="RefSeq" id="WP_013555445.1">
    <property type="nucleotide sequence ID" value="NC_014958.1"/>
</dbReference>
<dbReference type="EMBL" id="CP002454">
    <property type="protein sequence ID" value="ADV65940.1"/>
    <property type="molecule type" value="Genomic_DNA"/>
</dbReference>
<dbReference type="InterPro" id="IPR039366">
    <property type="entry name" value="Pilotin"/>
</dbReference>
<dbReference type="STRING" id="709986.Deima_0278"/>
<evidence type="ECO:0008006" key="4">
    <source>
        <dbReference type="Google" id="ProtNLM"/>
    </source>
</evidence>
<evidence type="ECO:0000256" key="1">
    <source>
        <dbReference type="SAM" id="SignalP"/>
    </source>
</evidence>
<feature type="signal peptide" evidence="1">
    <location>
        <begin position="1"/>
        <end position="18"/>
    </location>
</feature>